<gene>
    <name evidence="2" type="ORF">BXY41_102155</name>
</gene>
<dbReference type="RefSeq" id="WP_104434946.1">
    <property type="nucleotide sequence ID" value="NZ_PTJA01000002.1"/>
</dbReference>
<evidence type="ECO:0000259" key="1">
    <source>
        <dbReference type="Pfam" id="PF00329"/>
    </source>
</evidence>
<dbReference type="AlphaFoldDB" id="A0A2S6HWW6"/>
<dbReference type="InterPro" id="IPR001268">
    <property type="entry name" value="NADH_UbQ_OxRdtase_30kDa_su"/>
</dbReference>
<evidence type="ECO:0000313" key="3">
    <source>
        <dbReference type="Proteomes" id="UP000237749"/>
    </source>
</evidence>
<dbReference type="Pfam" id="PF00329">
    <property type="entry name" value="Complex1_30kDa"/>
    <property type="match status" value="1"/>
</dbReference>
<name>A0A2S6HWW6_9FIRM</name>
<dbReference type="GO" id="GO:0008137">
    <property type="term" value="F:NADH dehydrogenase (ubiquinone) activity"/>
    <property type="evidence" value="ECO:0007669"/>
    <property type="project" value="InterPro"/>
</dbReference>
<reference evidence="2 3" key="1">
    <citation type="submission" date="2018-02" db="EMBL/GenBank/DDBJ databases">
        <title>Genomic Encyclopedia of Archaeal and Bacterial Type Strains, Phase II (KMG-II): from individual species to whole genera.</title>
        <authorList>
            <person name="Goeker M."/>
        </authorList>
    </citation>
    <scope>NUCLEOTIDE SEQUENCE [LARGE SCALE GENOMIC DNA]</scope>
    <source>
        <strain evidence="2 3">DSM 3808</strain>
    </source>
</reference>
<dbReference type="EMBL" id="PTJA01000002">
    <property type="protein sequence ID" value="PPK82467.1"/>
    <property type="molecule type" value="Genomic_DNA"/>
</dbReference>
<keyword evidence="3" id="KW-1185">Reference proteome</keyword>
<proteinExistence type="predicted"/>
<comment type="caution">
    <text evidence="2">The sequence shown here is derived from an EMBL/GenBank/DDBJ whole genome shotgun (WGS) entry which is preliminary data.</text>
</comment>
<dbReference type="Proteomes" id="UP000237749">
    <property type="component" value="Unassembled WGS sequence"/>
</dbReference>
<accession>A0A2S6HWW6</accession>
<dbReference type="OrthoDB" id="162176at2"/>
<evidence type="ECO:0000313" key="2">
    <source>
        <dbReference type="EMBL" id="PPK82467.1"/>
    </source>
</evidence>
<dbReference type="Gene3D" id="3.30.460.80">
    <property type="entry name" value="NADH:ubiquinone oxidoreductase, 30kDa subunit"/>
    <property type="match status" value="1"/>
</dbReference>
<organism evidence="2 3">
    <name type="scientific">Lacrimispora xylanisolvens</name>
    <dbReference type="NCBI Taxonomy" id="384636"/>
    <lineage>
        <taxon>Bacteria</taxon>
        <taxon>Bacillati</taxon>
        <taxon>Bacillota</taxon>
        <taxon>Clostridia</taxon>
        <taxon>Lachnospirales</taxon>
        <taxon>Lachnospiraceae</taxon>
        <taxon>Lacrimispora</taxon>
    </lineage>
</organism>
<dbReference type="SUPFAM" id="SSF143243">
    <property type="entry name" value="Nqo5-like"/>
    <property type="match status" value="1"/>
</dbReference>
<protein>
    <submittedName>
        <fullName evidence="2">Ech hydrogenase subunit D</fullName>
    </submittedName>
</protein>
<feature type="domain" description="NADH:ubiquinone oxidoreductase 30kDa subunit" evidence="1">
    <location>
        <begin position="10"/>
        <end position="91"/>
    </location>
</feature>
<dbReference type="InterPro" id="IPR037232">
    <property type="entry name" value="NADH_quin_OxRdtase_su_C/D-like"/>
</dbReference>
<sequence length="113" mass="13076">MKEQILKEISPNDLLTEIMKIKNDGYRLVAISCTNKNGMELTYSFDKDYELLNIRLITDTETELPSISILYPYSFLYENEIKELFGVNITGIIPDFNDNLYKIPVKTPFGVNE</sequence>